<gene>
    <name evidence="2" type="ORF">VITISV_017093</name>
</gene>
<accession>A5ACQ3</accession>
<feature type="compositionally biased region" description="Basic residues" evidence="1">
    <location>
        <begin position="133"/>
        <end position="144"/>
    </location>
</feature>
<reference evidence="2" key="1">
    <citation type="journal article" date="2007" name="PLoS ONE">
        <title>The first genome sequence of an elite grapevine cultivar (Pinot noir Vitis vinifera L.): coping with a highly heterozygous genome.</title>
        <authorList>
            <person name="Velasco R."/>
            <person name="Zharkikh A."/>
            <person name="Troggio M."/>
            <person name="Cartwright D.A."/>
            <person name="Cestaro A."/>
            <person name="Pruss D."/>
            <person name="Pindo M."/>
            <person name="FitzGerald L.M."/>
            <person name="Vezzulli S."/>
            <person name="Reid J."/>
            <person name="Malacarne G."/>
            <person name="Iliev D."/>
            <person name="Coppola G."/>
            <person name="Wardell B."/>
            <person name="Micheletti D."/>
            <person name="Macalma T."/>
            <person name="Facci M."/>
            <person name="Mitchell J.T."/>
            <person name="Perazzolli M."/>
            <person name="Eldredge G."/>
            <person name="Gatto P."/>
            <person name="Oyzerski R."/>
            <person name="Moretto M."/>
            <person name="Gutin N."/>
            <person name="Stefanini M."/>
            <person name="Chen Y."/>
            <person name="Segala C."/>
            <person name="Davenport C."/>
            <person name="Dematte L."/>
            <person name="Mraz A."/>
            <person name="Battilana J."/>
            <person name="Stormo K."/>
            <person name="Costa F."/>
            <person name="Tao Q."/>
            <person name="Si-Ammour A."/>
            <person name="Harkins T."/>
            <person name="Lackey A."/>
            <person name="Perbost C."/>
            <person name="Taillon B."/>
            <person name="Stella A."/>
            <person name="Solovyev V."/>
            <person name="Fawcett J.A."/>
            <person name="Sterck L."/>
            <person name="Vandepoele K."/>
            <person name="Grando S.M."/>
            <person name="Toppo S."/>
            <person name="Moser C."/>
            <person name="Lanchbury J."/>
            <person name="Bogden R."/>
            <person name="Skolnick M."/>
            <person name="Sgaramella V."/>
            <person name="Bhatnagar S.K."/>
            <person name="Fontana P."/>
            <person name="Gutin A."/>
            <person name="Van de Peer Y."/>
            <person name="Salamini F."/>
            <person name="Viola R."/>
        </authorList>
    </citation>
    <scope>NUCLEOTIDE SEQUENCE</scope>
</reference>
<organism evidence="2">
    <name type="scientific">Vitis vinifera</name>
    <name type="common">Grape</name>
    <dbReference type="NCBI Taxonomy" id="29760"/>
    <lineage>
        <taxon>Eukaryota</taxon>
        <taxon>Viridiplantae</taxon>
        <taxon>Streptophyta</taxon>
        <taxon>Embryophyta</taxon>
        <taxon>Tracheophyta</taxon>
        <taxon>Spermatophyta</taxon>
        <taxon>Magnoliopsida</taxon>
        <taxon>eudicotyledons</taxon>
        <taxon>Gunneridae</taxon>
        <taxon>Pentapetalae</taxon>
        <taxon>rosids</taxon>
        <taxon>Vitales</taxon>
        <taxon>Vitaceae</taxon>
        <taxon>Viteae</taxon>
        <taxon>Vitis</taxon>
    </lineage>
</organism>
<protein>
    <submittedName>
        <fullName evidence="2">Uncharacterized protein</fullName>
    </submittedName>
</protein>
<dbReference type="AlphaFoldDB" id="A5ACQ3"/>
<proteinExistence type="predicted"/>
<dbReference type="EMBL" id="AM423324">
    <property type="protein sequence ID" value="CAN66584.1"/>
    <property type="molecule type" value="Genomic_DNA"/>
</dbReference>
<feature type="compositionally biased region" description="Polar residues" evidence="1">
    <location>
        <begin position="158"/>
        <end position="171"/>
    </location>
</feature>
<name>A5ACQ3_VITVI</name>
<evidence type="ECO:0000256" key="1">
    <source>
        <dbReference type="SAM" id="MobiDB-lite"/>
    </source>
</evidence>
<evidence type="ECO:0000313" key="2">
    <source>
        <dbReference type="EMBL" id="CAN66584.1"/>
    </source>
</evidence>
<sequence>MGLTIMKSARDMANLKRGVYDPVGKAMRGVCPGMMTHKDQEIDRVVRNVTCRCKSQSIGKWLKGTLRVSNDAPLRAHIDEELRNNGLRGEYNVSRPSDGNCDGHVKCHQVILCQMRDPGNLNTTETNLTIRKASPRRRSMTISKRRPDLKHLSKQRLSKTTSDPMASGWSQDTRHNVG</sequence>
<feature type="region of interest" description="Disordered" evidence="1">
    <location>
        <begin position="133"/>
        <end position="178"/>
    </location>
</feature>